<accession>A0A429GUF2</accession>
<name>A0A429GUF2_9CREN</name>
<protein>
    <submittedName>
        <fullName evidence="1">Uncharacterized protein</fullName>
    </submittedName>
</protein>
<dbReference type="Proteomes" id="UP000277582">
    <property type="component" value="Unassembled WGS sequence"/>
</dbReference>
<gene>
    <name evidence="1" type="ORF">D6D85_02720</name>
</gene>
<reference evidence="1 2" key="1">
    <citation type="submission" date="2018-10" db="EMBL/GenBank/DDBJ databases">
        <title>Co-occurring genomic capacity for anaerobic methane metabolism and dissimilatory sulfite reduction discovered in the Korarchaeota.</title>
        <authorList>
            <person name="Mckay L.J."/>
            <person name="Dlakic M."/>
            <person name="Fields M.W."/>
            <person name="Delmont T.O."/>
            <person name="Eren A.M."/>
            <person name="Jay Z.J."/>
            <person name="Klingelsmith K.B."/>
            <person name="Rusch D.B."/>
            <person name="Inskeep W.P."/>
        </authorList>
    </citation>
    <scope>NUCLEOTIDE SEQUENCE [LARGE SCALE GENOMIC DNA]</scope>
    <source>
        <strain evidence="1 2">MDKW</strain>
    </source>
</reference>
<organism evidence="1 2">
    <name type="scientific">Candidatus Methanodesulfokora washburnensis</name>
    <dbReference type="NCBI Taxonomy" id="2478471"/>
    <lineage>
        <taxon>Archaea</taxon>
        <taxon>Thermoproteota</taxon>
        <taxon>Candidatus Korarchaeia</taxon>
        <taxon>Candidatus Korarchaeia incertae sedis</taxon>
        <taxon>Candidatus Methanodesulfokora</taxon>
    </lineage>
</organism>
<dbReference type="AlphaFoldDB" id="A0A429GUF2"/>
<dbReference type="EMBL" id="RCOS01000036">
    <property type="protein sequence ID" value="RSN77419.1"/>
    <property type="molecule type" value="Genomic_DNA"/>
</dbReference>
<sequence>MMSYDRALEYLRRIKDYLKTQKLDEGRKKLLSQIVAELMDIAGMREEAAEEIETMTVTKEELKDIIQYYDKRSMKGMTSERTKKCRGMFRKVLSLRKRILDVQGS</sequence>
<proteinExistence type="predicted"/>
<comment type="caution">
    <text evidence="1">The sequence shown here is derived from an EMBL/GenBank/DDBJ whole genome shotgun (WGS) entry which is preliminary data.</text>
</comment>
<evidence type="ECO:0000313" key="1">
    <source>
        <dbReference type="EMBL" id="RSN77419.1"/>
    </source>
</evidence>
<keyword evidence="2" id="KW-1185">Reference proteome</keyword>
<evidence type="ECO:0000313" key="2">
    <source>
        <dbReference type="Proteomes" id="UP000277582"/>
    </source>
</evidence>